<dbReference type="Pfam" id="PF09488">
    <property type="entry name" value="Osmo_MPGsynth"/>
    <property type="match status" value="1"/>
</dbReference>
<accession>A0A832ABH9</accession>
<dbReference type="EC" id="2.4.1.217" evidence="1"/>
<dbReference type="AlphaFoldDB" id="A0A832ABH9"/>
<name>A0A832ABH9_9CREN</name>
<evidence type="ECO:0000256" key="1">
    <source>
        <dbReference type="NCBIfam" id="TIGR02460"/>
    </source>
</evidence>
<protein>
    <recommendedName>
        <fullName evidence="1">Mannosyl-3-phosphoglycerate synthase</fullName>
        <ecNumber evidence="1">2.4.1.217</ecNumber>
    </recommendedName>
</protein>
<gene>
    <name evidence="2" type="primary">mpgS</name>
    <name evidence="2" type="ORF">ENT99_07480</name>
</gene>
<keyword evidence="2" id="KW-0808">Transferase</keyword>
<evidence type="ECO:0000313" key="2">
    <source>
        <dbReference type="EMBL" id="HFQ79517.1"/>
    </source>
</evidence>
<comment type="caution">
    <text evidence="2">The sequence shown here is derived from an EMBL/GenBank/DDBJ whole genome shotgun (WGS) entry which is preliminary data.</text>
</comment>
<dbReference type="Gene3D" id="3.90.550.10">
    <property type="entry name" value="Spore Coat Polysaccharide Biosynthesis Protein SpsA, Chain A"/>
    <property type="match status" value="1"/>
</dbReference>
<dbReference type="EMBL" id="DTAU01000142">
    <property type="protein sequence ID" value="HFQ79517.1"/>
    <property type="molecule type" value="Genomic_DNA"/>
</dbReference>
<proteinExistence type="predicted"/>
<dbReference type="NCBIfam" id="TIGR02460">
    <property type="entry name" value="osmo_MPGsynth"/>
    <property type="match status" value="1"/>
</dbReference>
<dbReference type="InterPro" id="IPR029044">
    <property type="entry name" value="Nucleotide-diphossugar_trans"/>
</dbReference>
<sequence length="394" mass="43942">MCMVLSMYVGYPSRFEAYGAVKIYELSKVQVLLGVGGSSKPGLYGIANFDEFIRTAESTAIVVPTRDEDPMVLEGVLRAVPIYSPLIVVSASTQKPLNVYGMEMDIAKTLYRVTGRPTIVIHQRDPVLADILKDSIPNIIDEDGLIHYGKGEALLIATLVADGIGVENIGFIDADNYIPGAVTEYTLIYYTVLRMAESDYKMVRVSWGYKAYGSVEFYLRKTGKASQIVNSVLNKVLSFRRRIETEIIKTSNSGEHAMSMKLAKELTYAGGYAVETQELVSILEMCYIDVDTGRCPSLPHSIEIYQVESRNPHIHSEKGETHVVEMIIDSLSTIYHSKLGSDSKSRSHMISILRELAYESEPPLPQVYRYPDINARAFMDRLLSESRLCVAYGL</sequence>
<dbReference type="GO" id="GO:0051479">
    <property type="term" value="P:mannosylglycerate biosynthetic process"/>
    <property type="evidence" value="ECO:0007669"/>
    <property type="project" value="InterPro"/>
</dbReference>
<keyword evidence="2" id="KW-0328">Glycosyltransferase</keyword>
<dbReference type="InterPro" id="IPR012812">
    <property type="entry name" value="Osmo_MPG_synth"/>
</dbReference>
<dbReference type="GO" id="GO:0005737">
    <property type="term" value="C:cytoplasm"/>
    <property type="evidence" value="ECO:0007669"/>
    <property type="project" value="InterPro"/>
</dbReference>
<organism evidence="2">
    <name type="scientific">Ignisphaera aggregans</name>
    <dbReference type="NCBI Taxonomy" id="334771"/>
    <lineage>
        <taxon>Archaea</taxon>
        <taxon>Thermoproteota</taxon>
        <taxon>Thermoprotei</taxon>
        <taxon>Desulfurococcales</taxon>
        <taxon>Desulfurococcaceae</taxon>
        <taxon>Ignisphaera</taxon>
    </lineage>
</organism>
<dbReference type="GO" id="GO:0050504">
    <property type="term" value="F:mannosyl-3-phosphoglycerate synthase activity"/>
    <property type="evidence" value="ECO:0007669"/>
    <property type="project" value="UniProtKB-UniRule"/>
</dbReference>
<reference evidence="2" key="1">
    <citation type="journal article" date="2020" name="mSystems">
        <title>Genome- and Community-Level Interaction Insights into Carbon Utilization and Element Cycling Functions of Hydrothermarchaeota in Hydrothermal Sediment.</title>
        <authorList>
            <person name="Zhou Z."/>
            <person name="Liu Y."/>
            <person name="Xu W."/>
            <person name="Pan J."/>
            <person name="Luo Z.H."/>
            <person name="Li M."/>
        </authorList>
    </citation>
    <scope>NUCLEOTIDE SEQUENCE</scope>
    <source>
        <strain evidence="2">SpSt-629</strain>
    </source>
</reference>